<reference evidence="2 3" key="1">
    <citation type="submission" date="2023-06" db="EMBL/GenBank/DDBJ databases">
        <title>Roseiconus lacunae JC819 isolated from Gulf of Mannar region, Tamil Nadu.</title>
        <authorList>
            <person name="Pk S."/>
            <person name="Ch S."/>
            <person name="Ch V.R."/>
        </authorList>
    </citation>
    <scope>NUCLEOTIDE SEQUENCE [LARGE SCALE GENOMIC DNA]</scope>
    <source>
        <strain evidence="2 3">JC819</strain>
    </source>
</reference>
<evidence type="ECO:0000313" key="3">
    <source>
        <dbReference type="Proteomes" id="UP001239462"/>
    </source>
</evidence>
<dbReference type="EMBL" id="JASZZN010000118">
    <property type="protein sequence ID" value="MDM4019541.1"/>
    <property type="molecule type" value="Genomic_DNA"/>
</dbReference>
<evidence type="ECO:0000313" key="2">
    <source>
        <dbReference type="EMBL" id="MDM4019541.1"/>
    </source>
</evidence>
<feature type="transmembrane region" description="Helical" evidence="1">
    <location>
        <begin position="28"/>
        <end position="51"/>
    </location>
</feature>
<feature type="non-terminal residue" evidence="2">
    <location>
        <position position="1"/>
    </location>
</feature>
<keyword evidence="1" id="KW-1133">Transmembrane helix</keyword>
<keyword evidence="3" id="KW-1185">Reference proteome</keyword>
<dbReference type="RefSeq" id="WP_289167665.1">
    <property type="nucleotide sequence ID" value="NZ_JASZZN010000118.1"/>
</dbReference>
<keyword evidence="1" id="KW-0472">Membrane</keyword>
<feature type="transmembrane region" description="Helical" evidence="1">
    <location>
        <begin position="63"/>
        <end position="84"/>
    </location>
</feature>
<keyword evidence="1" id="KW-0812">Transmembrane</keyword>
<proteinExistence type="predicted"/>
<gene>
    <name evidence="2" type="ORF">QTN89_29075</name>
</gene>
<feature type="transmembrane region" description="Helical" evidence="1">
    <location>
        <begin position="126"/>
        <end position="148"/>
    </location>
</feature>
<dbReference type="Proteomes" id="UP001239462">
    <property type="component" value="Unassembled WGS sequence"/>
</dbReference>
<feature type="transmembrane region" description="Helical" evidence="1">
    <location>
        <begin position="96"/>
        <end position="114"/>
    </location>
</feature>
<organism evidence="2 3">
    <name type="scientific">Roseiconus lacunae</name>
    <dbReference type="NCBI Taxonomy" id="2605694"/>
    <lineage>
        <taxon>Bacteria</taxon>
        <taxon>Pseudomonadati</taxon>
        <taxon>Planctomycetota</taxon>
        <taxon>Planctomycetia</taxon>
        <taxon>Pirellulales</taxon>
        <taxon>Pirellulaceae</taxon>
        <taxon>Roseiconus</taxon>
    </lineage>
</organism>
<feature type="transmembrane region" description="Helical" evidence="1">
    <location>
        <begin position="160"/>
        <end position="180"/>
    </location>
</feature>
<comment type="caution">
    <text evidence="2">The sequence shown here is derived from an EMBL/GenBank/DDBJ whole genome shotgun (WGS) entry which is preliminary data.</text>
</comment>
<protein>
    <submittedName>
        <fullName evidence="2">Uncharacterized protein</fullName>
    </submittedName>
</protein>
<name>A0ABT7PT72_9BACT</name>
<evidence type="ECO:0000256" key="1">
    <source>
        <dbReference type="SAM" id="Phobius"/>
    </source>
</evidence>
<accession>A0ABT7PT72</accession>
<sequence length="205" mass="23209">EVVSRSRRPRDRHRSPTFADTNCHVIDFINTVATIIGTTMLTFVVSIAGLLPTARLYRLRRGPLCLIHLLSLQLIIALIFAYVSSFLPEGVGHNRLALNIGLTMVGMFWWKLLARWTIEVRDPFRVSIYLTSTVLFAFLCPMMVLVNFNQLFDRIHPTMTVAPALFVVIVHVALYCLVFWTTSWFISLPTTAENGEPCRAPKDGS</sequence>